<evidence type="ECO:0000259" key="2">
    <source>
        <dbReference type="Pfam" id="PF00534"/>
    </source>
</evidence>
<dbReference type="CDD" id="cd03801">
    <property type="entry name" value="GT4_PimA-like"/>
    <property type="match status" value="1"/>
</dbReference>
<keyword evidence="4" id="KW-1185">Reference proteome</keyword>
<evidence type="ECO:0000313" key="3">
    <source>
        <dbReference type="EMBL" id="GGF80069.1"/>
    </source>
</evidence>
<protein>
    <recommendedName>
        <fullName evidence="2">Glycosyl transferase family 1 domain-containing protein</fullName>
    </recommendedName>
</protein>
<keyword evidence="1" id="KW-0808">Transferase</keyword>
<name>A0A917FFL4_9HYPH</name>
<evidence type="ECO:0000256" key="1">
    <source>
        <dbReference type="ARBA" id="ARBA00022679"/>
    </source>
</evidence>
<dbReference type="AlphaFoldDB" id="A0A917FFL4"/>
<gene>
    <name evidence="3" type="ORF">GCM10007301_45280</name>
</gene>
<dbReference type="Gene3D" id="3.40.50.2000">
    <property type="entry name" value="Glycogen Phosphorylase B"/>
    <property type="match status" value="2"/>
</dbReference>
<feature type="domain" description="Glycosyl transferase family 1" evidence="2">
    <location>
        <begin position="57"/>
        <end position="204"/>
    </location>
</feature>
<dbReference type="InterPro" id="IPR001296">
    <property type="entry name" value="Glyco_trans_1"/>
</dbReference>
<reference evidence="3" key="2">
    <citation type="submission" date="2020-09" db="EMBL/GenBank/DDBJ databases">
        <authorList>
            <person name="Sun Q."/>
            <person name="Sedlacek I."/>
        </authorList>
    </citation>
    <scope>NUCLEOTIDE SEQUENCE</scope>
    <source>
        <strain evidence="3">CCM 7897</strain>
    </source>
</reference>
<dbReference type="EMBL" id="BMCT01000008">
    <property type="protein sequence ID" value="GGF80069.1"/>
    <property type="molecule type" value="Genomic_DNA"/>
</dbReference>
<proteinExistence type="predicted"/>
<organism evidence="3 4">
    <name type="scientific">Azorhizobium oxalatiphilum</name>
    <dbReference type="NCBI Taxonomy" id="980631"/>
    <lineage>
        <taxon>Bacteria</taxon>
        <taxon>Pseudomonadati</taxon>
        <taxon>Pseudomonadota</taxon>
        <taxon>Alphaproteobacteria</taxon>
        <taxon>Hyphomicrobiales</taxon>
        <taxon>Xanthobacteraceae</taxon>
        <taxon>Azorhizobium</taxon>
    </lineage>
</organism>
<evidence type="ECO:0000313" key="4">
    <source>
        <dbReference type="Proteomes" id="UP000606044"/>
    </source>
</evidence>
<dbReference type="Proteomes" id="UP000606044">
    <property type="component" value="Unassembled WGS sequence"/>
</dbReference>
<dbReference type="PANTHER" id="PTHR46401:SF2">
    <property type="entry name" value="GLYCOSYLTRANSFERASE WBBK-RELATED"/>
    <property type="match status" value="1"/>
</dbReference>
<reference evidence="3" key="1">
    <citation type="journal article" date="2014" name="Int. J. Syst. Evol. Microbiol.">
        <title>Complete genome sequence of Corynebacterium casei LMG S-19264T (=DSM 44701T), isolated from a smear-ripened cheese.</title>
        <authorList>
            <consortium name="US DOE Joint Genome Institute (JGI-PGF)"/>
            <person name="Walter F."/>
            <person name="Albersmeier A."/>
            <person name="Kalinowski J."/>
            <person name="Ruckert C."/>
        </authorList>
    </citation>
    <scope>NUCLEOTIDE SEQUENCE</scope>
    <source>
        <strain evidence="3">CCM 7897</strain>
    </source>
</reference>
<accession>A0A917FFL4</accession>
<dbReference type="PANTHER" id="PTHR46401">
    <property type="entry name" value="GLYCOSYLTRANSFERASE WBBK-RELATED"/>
    <property type="match status" value="1"/>
</dbReference>
<dbReference type="GO" id="GO:0009103">
    <property type="term" value="P:lipopolysaccharide biosynthetic process"/>
    <property type="evidence" value="ECO:0007669"/>
    <property type="project" value="TreeGrafter"/>
</dbReference>
<comment type="caution">
    <text evidence="3">The sequence shown here is derived from an EMBL/GenBank/DDBJ whole genome shotgun (WGS) entry which is preliminary data.</text>
</comment>
<dbReference type="Pfam" id="PF00534">
    <property type="entry name" value="Glycos_transf_1"/>
    <property type="match status" value="1"/>
</dbReference>
<sequence length="244" mass="27227">MFDRVVGDSEFNVSELEARGYPRGHVIPVFYDDLFFRRPFDDAEAELRSFNGSCINMAFIGRFVPNKRPDNLIRIAALVGKMSGRKTKLRLFGKLWDRTYFRTLWRLVEDLGLEDAVSFELNVPREGLKSALSSSDAFVSASEHEGFMVPLVEAFATGCPVVALASSAVVGTCGSAGLLVTEPDLEQMAARIVCIAENPDLKRSLMRVQAQRSEDFSSLKTLNKWNSLLGEFLPTSLVKHENRV</sequence>
<dbReference type="SUPFAM" id="SSF53756">
    <property type="entry name" value="UDP-Glycosyltransferase/glycogen phosphorylase"/>
    <property type="match status" value="1"/>
</dbReference>
<dbReference type="GO" id="GO:0016757">
    <property type="term" value="F:glycosyltransferase activity"/>
    <property type="evidence" value="ECO:0007669"/>
    <property type="project" value="InterPro"/>
</dbReference>